<dbReference type="AlphaFoldDB" id="A0A552WPS5"/>
<dbReference type="GO" id="GO:0019752">
    <property type="term" value="P:carboxylic acid metabolic process"/>
    <property type="evidence" value="ECO:0007669"/>
    <property type="project" value="InterPro"/>
</dbReference>
<keyword evidence="8" id="KW-0808">Transferase</keyword>
<dbReference type="Proteomes" id="UP000318693">
    <property type="component" value="Unassembled WGS sequence"/>
</dbReference>
<evidence type="ECO:0000313" key="8">
    <source>
        <dbReference type="EMBL" id="TRW44609.1"/>
    </source>
</evidence>
<dbReference type="EMBL" id="VJXR01000040">
    <property type="protein sequence ID" value="TRW44609.1"/>
    <property type="molecule type" value="Genomic_DNA"/>
</dbReference>
<keyword evidence="5 7" id="KW-0456">Lyase</keyword>
<feature type="modified residue" description="N6-(pyridoxal phosphate)lysine" evidence="6">
    <location>
        <position position="294"/>
    </location>
</feature>
<evidence type="ECO:0000256" key="5">
    <source>
        <dbReference type="ARBA" id="ARBA00023239"/>
    </source>
</evidence>
<dbReference type="InterPro" id="IPR010977">
    <property type="entry name" value="Aromatic_deC"/>
</dbReference>
<evidence type="ECO:0000256" key="4">
    <source>
        <dbReference type="ARBA" id="ARBA00022898"/>
    </source>
</evidence>
<keyword evidence="8" id="KW-0032">Aminotransferase</keyword>
<dbReference type="GO" id="GO:0004058">
    <property type="term" value="F:aromatic-L-amino-acid decarboxylase activity"/>
    <property type="evidence" value="ECO:0007669"/>
    <property type="project" value="UniProtKB-ARBA"/>
</dbReference>
<dbReference type="Pfam" id="PF00282">
    <property type="entry name" value="Pyridoxal_deC"/>
    <property type="match status" value="1"/>
</dbReference>
<keyword evidence="4 6" id="KW-0663">Pyridoxal phosphate</keyword>
<evidence type="ECO:0000256" key="1">
    <source>
        <dbReference type="ARBA" id="ARBA00001933"/>
    </source>
</evidence>
<dbReference type="PANTHER" id="PTHR11999:SF70">
    <property type="entry name" value="MIP05841P"/>
    <property type="match status" value="1"/>
</dbReference>
<evidence type="ECO:0000256" key="7">
    <source>
        <dbReference type="RuleBase" id="RU000382"/>
    </source>
</evidence>
<reference evidence="8 9" key="1">
    <citation type="submission" date="2019-07" db="EMBL/GenBank/DDBJ databases">
        <title>Georgenia wutianyii sp. nov. and Georgenia *** sp. nov. isolated from plateau pika (Ochotona curzoniae) in the Qinghai-Tibet plateau of China.</title>
        <authorList>
            <person name="Tian Z."/>
        </authorList>
    </citation>
    <scope>NUCLEOTIDE SEQUENCE [LARGE SCALE GENOMIC DNA]</scope>
    <source>
        <strain evidence="8 9">Z446</strain>
    </source>
</reference>
<evidence type="ECO:0000256" key="2">
    <source>
        <dbReference type="ARBA" id="ARBA00009533"/>
    </source>
</evidence>
<evidence type="ECO:0000256" key="3">
    <source>
        <dbReference type="ARBA" id="ARBA00022793"/>
    </source>
</evidence>
<dbReference type="InterPro" id="IPR015421">
    <property type="entry name" value="PyrdxlP-dep_Trfase_major"/>
</dbReference>
<comment type="similarity">
    <text evidence="2 7">Belongs to the group II decarboxylase family.</text>
</comment>
<evidence type="ECO:0000313" key="9">
    <source>
        <dbReference type="Proteomes" id="UP000318693"/>
    </source>
</evidence>
<accession>A0A552WPS5</accession>
<sequence>MDWPSQEYDAPLDRAHAHVRAWLGTLADRPVPPQADIDELVAALGPELPEAPTPAVEVVDHLAAVADAGLTAMPSGRFFGFVIGGTLPAALAADWLVSAWDQNSGLRRLTPAHSALEDVAAAWLRDLLGLPAGSAVGFVTGGTMANFTCLAAARDEVLRRAGWPVAERGLTGAPRLRVLVGAERHDTVDLALRYLGLGAPEVVAADDQGRLRPDALAAALDVGPDGPTIVCLQAGNVHSGAFDPFAEAIEIAHRHGAWVHVDGAFGLWAAASPTTRPLLGGYDGADSWATDAHKTLNVPYDCGIAVVRDRAALRAAMGMHAAYLIADDAGDPLDTVPELSRRARAVPVWAALRSLGRSGTTELVDRFCRHARTFADGLTAMDGVQVLNDVVFTQVCATFGDDARTRRVVEGMLADGTAWMTGSRWRGRDVLRISVSNWSTSEDDVERSLAAVRRVLAGV</sequence>
<protein>
    <submittedName>
        <fullName evidence="8">Aspartate aminotransferase family protein</fullName>
    </submittedName>
</protein>
<dbReference type="InterPro" id="IPR015422">
    <property type="entry name" value="PyrdxlP-dep_Trfase_small"/>
</dbReference>
<comment type="caution">
    <text evidence="8">The sequence shown here is derived from an EMBL/GenBank/DDBJ whole genome shotgun (WGS) entry which is preliminary data.</text>
</comment>
<evidence type="ECO:0000256" key="6">
    <source>
        <dbReference type="PIRSR" id="PIRSR602129-50"/>
    </source>
</evidence>
<keyword evidence="9" id="KW-1185">Reference proteome</keyword>
<dbReference type="RefSeq" id="WP_143418943.1">
    <property type="nucleotide sequence ID" value="NZ_VJXR01000040.1"/>
</dbReference>
<dbReference type="InterPro" id="IPR015424">
    <property type="entry name" value="PyrdxlP-dep_Trfase"/>
</dbReference>
<dbReference type="GO" id="GO:0030170">
    <property type="term" value="F:pyridoxal phosphate binding"/>
    <property type="evidence" value="ECO:0007669"/>
    <property type="project" value="InterPro"/>
</dbReference>
<keyword evidence="3" id="KW-0210">Decarboxylase</keyword>
<comment type="cofactor">
    <cofactor evidence="1 6 7">
        <name>pyridoxal 5'-phosphate</name>
        <dbReference type="ChEBI" id="CHEBI:597326"/>
    </cofactor>
</comment>
<proteinExistence type="inferred from homology"/>
<dbReference type="GO" id="GO:0008483">
    <property type="term" value="F:transaminase activity"/>
    <property type="evidence" value="ECO:0007669"/>
    <property type="project" value="UniProtKB-KW"/>
</dbReference>
<dbReference type="SUPFAM" id="SSF53383">
    <property type="entry name" value="PLP-dependent transferases"/>
    <property type="match status" value="1"/>
</dbReference>
<organism evidence="8 9">
    <name type="scientific">Georgenia yuyongxinii</name>
    <dbReference type="NCBI Taxonomy" id="2589797"/>
    <lineage>
        <taxon>Bacteria</taxon>
        <taxon>Bacillati</taxon>
        <taxon>Actinomycetota</taxon>
        <taxon>Actinomycetes</taxon>
        <taxon>Micrococcales</taxon>
        <taxon>Bogoriellaceae</taxon>
        <taxon>Georgenia</taxon>
    </lineage>
</organism>
<dbReference type="Gene3D" id="3.90.1150.10">
    <property type="entry name" value="Aspartate Aminotransferase, domain 1"/>
    <property type="match status" value="1"/>
</dbReference>
<dbReference type="InterPro" id="IPR002129">
    <property type="entry name" value="PyrdxlP-dep_de-COase"/>
</dbReference>
<gene>
    <name evidence="8" type="ORF">FJ693_13015</name>
</gene>
<dbReference type="Gene3D" id="3.40.640.10">
    <property type="entry name" value="Type I PLP-dependent aspartate aminotransferase-like (Major domain)"/>
    <property type="match status" value="1"/>
</dbReference>
<name>A0A552WPS5_9MICO</name>
<dbReference type="PANTHER" id="PTHR11999">
    <property type="entry name" value="GROUP II PYRIDOXAL-5-PHOSPHATE DECARBOXYLASE"/>
    <property type="match status" value="1"/>
</dbReference>